<feature type="compositionally biased region" description="Low complexity" evidence="1">
    <location>
        <begin position="300"/>
        <end position="312"/>
    </location>
</feature>
<dbReference type="CDD" id="cd09272">
    <property type="entry name" value="RNase_HI_RT_Ty1"/>
    <property type="match status" value="1"/>
</dbReference>
<keyword evidence="3" id="KW-1185">Reference proteome</keyword>
<dbReference type="EMBL" id="BQNB010016511">
    <property type="protein sequence ID" value="GJT52598.1"/>
    <property type="molecule type" value="Genomic_DNA"/>
</dbReference>
<evidence type="ECO:0000313" key="3">
    <source>
        <dbReference type="Proteomes" id="UP001151760"/>
    </source>
</evidence>
<name>A0ABQ5EPA6_9ASTR</name>
<evidence type="ECO:0000256" key="1">
    <source>
        <dbReference type="SAM" id="MobiDB-lite"/>
    </source>
</evidence>
<protein>
    <submittedName>
        <fullName evidence="2">Uncharacterized protein</fullName>
    </submittedName>
</protein>
<reference evidence="2" key="2">
    <citation type="submission" date="2022-01" db="EMBL/GenBank/DDBJ databases">
        <authorList>
            <person name="Yamashiro T."/>
            <person name="Shiraishi A."/>
            <person name="Satake H."/>
            <person name="Nakayama K."/>
        </authorList>
    </citation>
    <scope>NUCLEOTIDE SEQUENCE</scope>
</reference>
<comment type="caution">
    <text evidence="2">The sequence shown here is derived from an EMBL/GenBank/DDBJ whole genome shotgun (WGS) entry which is preliminary data.</text>
</comment>
<organism evidence="2 3">
    <name type="scientific">Tanacetum coccineum</name>
    <dbReference type="NCBI Taxonomy" id="301880"/>
    <lineage>
        <taxon>Eukaryota</taxon>
        <taxon>Viridiplantae</taxon>
        <taxon>Streptophyta</taxon>
        <taxon>Embryophyta</taxon>
        <taxon>Tracheophyta</taxon>
        <taxon>Spermatophyta</taxon>
        <taxon>Magnoliopsida</taxon>
        <taxon>eudicotyledons</taxon>
        <taxon>Gunneridae</taxon>
        <taxon>Pentapetalae</taxon>
        <taxon>asterids</taxon>
        <taxon>campanulids</taxon>
        <taxon>Asterales</taxon>
        <taxon>Asteraceae</taxon>
        <taxon>Asteroideae</taxon>
        <taxon>Anthemideae</taxon>
        <taxon>Anthemidinae</taxon>
        <taxon>Tanacetum</taxon>
    </lineage>
</organism>
<reference evidence="2" key="1">
    <citation type="journal article" date="2022" name="Int. J. Mol. Sci.">
        <title>Draft Genome of Tanacetum Coccineum: Genomic Comparison of Closely Related Tanacetum-Family Plants.</title>
        <authorList>
            <person name="Yamashiro T."/>
            <person name="Shiraishi A."/>
            <person name="Nakayama K."/>
            <person name="Satake H."/>
        </authorList>
    </citation>
    <scope>NUCLEOTIDE SEQUENCE</scope>
</reference>
<feature type="region of interest" description="Disordered" evidence="1">
    <location>
        <begin position="291"/>
        <end position="312"/>
    </location>
</feature>
<sequence>MELEKVVKERDELNIKIAKWEESSKSLNILLNSQMSAHDKNGLGYGTQLNEISDKSETDSEISMSVFEVRSSNEESTPANDRFFKADGYHAVPPHITWKFLTPRADISFAVKNPVYHSRTKHIEIRHHFIRDCYEKRLIDVIKIHTDANVADLLTKGFDVTRFNFLVVSIGMLNLTSMNLRMDGSCAGSFSHIWSMTVGAELKMANLRYSDKHNMVAFLKKPTESVGFTEIVDFLKGTSLRTLANGIQELVASVDNKEYTITEAYIRSQLQLADATGAAEDQGEGLAITAEPHHTPIDPIPSTSQPSIPSTT</sequence>
<gene>
    <name evidence="2" type="ORF">Tco_0978755</name>
</gene>
<accession>A0ABQ5EPA6</accession>
<proteinExistence type="predicted"/>
<dbReference type="Proteomes" id="UP001151760">
    <property type="component" value="Unassembled WGS sequence"/>
</dbReference>
<evidence type="ECO:0000313" key="2">
    <source>
        <dbReference type="EMBL" id="GJT52598.1"/>
    </source>
</evidence>